<accession>A0A4U1CTE5</accession>
<comment type="caution">
    <text evidence="3">The sequence shown here is derived from an EMBL/GenBank/DDBJ whole genome shotgun (WGS) entry which is preliminary data.</text>
</comment>
<dbReference type="SMART" id="SM00867">
    <property type="entry name" value="YceI"/>
    <property type="match status" value="1"/>
</dbReference>
<dbReference type="Pfam" id="PF04264">
    <property type="entry name" value="YceI"/>
    <property type="match status" value="1"/>
</dbReference>
<feature type="chain" id="PRO_5020473273" evidence="1">
    <location>
        <begin position="22"/>
        <end position="195"/>
    </location>
</feature>
<name>A0A4U1CTE5_9SPHI</name>
<keyword evidence="1" id="KW-0732">Signal</keyword>
<sequence length="195" mass="20954">MKLKISSILLLAVVASFTFFAFAPKADVYTVDVTKSTITWEGKKFSGSHNGTVSLTSGSLAFNGKKLTEGGFIANMTTIKDADKNGGLEKHLKADDFFGAEKFPAANFVIKKVTNSGANVNVTGDLTIKGVTQSITFPATVVWNADQTVTATAEKITIDRTKFGIQFKSKSVFSSLGDNFIYDEFTIGVKLVAKK</sequence>
<feature type="domain" description="Lipid/polyisoprenoid-binding YceI-like" evidence="2">
    <location>
        <begin position="28"/>
        <end position="194"/>
    </location>
</feature>
<evidence type="ECO:0000313" key="3">
    <source>
        <dbReference type="EMBL" id="TKC12064.1"/>
    </source>
</evidence>
<dbReference type="InterPro" id="IPR007372">
    <property type="entry name" value="Lipid/polyisoprenoid-bd_YceI"/>
</dbReference>
<protein>
    <submittedName>
        <fullName evidence="3">YceI family protein</fullName>
    </submittedName>
</protein>
<dbReference type="OrthoDB" id="951410at2"/>
<dbReference type="PANTHER" id="PTHR34406:SF1">
    <property type="entry name" value="PROTEIN YCEI"/>
    <property type="match status" value="1"/>
</dbReference>
<gene>
    <name evidence="3" type="ORF">FA048_00140</name>
</gene>
<dbReference type="Proteomes" id="UP000309488">
    <property type="component" value="Unassembled WGS sequence"/>
</dbReference>
<evidence type="ECO:0000313" key="4">
    <source>
        <dbReference type="Proteomes" id="UP000309488"/>
    </source>
</evidence>
<keyword evidence="4" id="KW-1185">Reference proteome</keyword>
<feature type="signal peptide" evidence="1">
    <location>
        <begin position="1"/>
        <end position="21"/>
    </location>
</feature>
<dbReference type="AlphaFoldDB" id="A0A4U1CTE5"/>
<evidence type="ECO:0000256" key="1">
    <source>
        <dbReference type="SAM" id="SignalP"/>
    </source>
</evidence>
<organism evidence="3 4">
    <name type="scientific">Pedobacter polaris</name>
    <dbReference type="NCBI Taxonomy" id="2571273"/>
    <lineage>
        <taxon>Bacteria</taxon>
        <taxon>Pseudomonadati</taxon>
        <taxon>Bacteroidota</taxon>
        <taxon>Sphingobacteriia</taxon>
        <taxon>Sphingobacteriales</taxon>
        <taxon>Sphingobacteriaceae</taxon>
        <taxon>Pedobacter</taxon>
    </lineage>
</organism>
<dbReference type="EMBL" id="SWBR01000001">
    <property type="protein sequence ID" value="TKC12064.1"/>
    <property type="molecule type" value="Genomic_DNA"/>
</dbReference>
<dbReference type="PANTHER" id="PTHR34406">
    <property type="entry name" value="PROTEIN YCEI"/>
    <property type="match status" value="1"/>
</dbReference>
<evidence type="ECO:0000259" key="2">
    <source>
        <dbReference type="SMART" id="SM00867"/>
    </source>
</evidence>
<dbReference type="Gene3D" id="2.40.128.110">
    <property type="entry name" value="Lipid/polyisoprenoid-binding, YceI-like"/>
    <property type="match status" value="1"/>
</dbReference>
<dbReference type="SUPFAM" id="SSF101874">
    <property type="entry name" value="YceI-like"/>
    <property type="match status" value="1"/>
</dbReference>
<reference evidence="3 4" key="1">
    <citation type="submission" date="2019-04" db="EMBL/GenBank/DDBJ databases">
        <title>Pedobacter sp. RP-3-22 sp. nov., isolated from Arctic soil.</title>
        <authorList>
            <person name="Dahal R.H."/>
            <person name="Kim D.-U."/>
        </authorList>
    </citation>
    <scope>NUCLEOTIDE SEQUENCE [LARGE SCALE GENOMIC DNA]</scope>
    <source>
        <strain evidence="3 4">RP-3-22</strain>
    </source>
</reference>
<dbReference type="InterPro" id="IPR036761">
    <property type="entry name" value="TTHA0802/YceI-like_sf"/>
</dbReference>
<dbReference type="RefSeq" id="WP_136837977.1">
    <property type="nucleotide sequence ID" value="NZ_SWBR01000001.1"/>
</dbReference>
<proteinExistence type="predicted"/>